<name>A0A318N3Y6_9PROT</name>
<feature type="binding site" evidence="11">
    <location>
        <begin position="256"/>
        <end position="259"/>
    </location>
    <ligand>
        <name>GTP</name>
        <dbReference type="ChEBI" id="CHEBI:37565"/>
    </ligand>
</feature>
<evidence type="ECO:0000256" key="11">
    <source>
        <dbReference type="HAMAP-Rule" id="MF_00920"/>
    </source>
</evidence>
<dbReference type="InterPro" id="IPR000897">
    <property type="entry name" value="SRP54_GTPase_dom"/>
</dbReference>
<proteinExistence type="inferred from homology"/>
<dbReference type="PANTHER" id="PTHR43134:SF1">
    <property type="entry name" value="SIGNAL RECOGNITION PARTICLE RECEPTOR SUBUNIT ALPHA"/>
    <property type="match status" value="1"/>
</dbReference>
<reference evidence="15 16" key="1">
    <citation type="submission" date="2018-05" db="EMBL/GenBank/DDBJ databases">
        <title>Reference genomes for bee gut microbiota database.</title>
        <authorList>
            <person name="Ellegaard K.M."/>
        </authorList>
    </citation>
    <scope>NUCLEOTIDE SEQUENCE [LARGE SCALE GENOMIC DNA]</scope>
    <source>
        <strain evidence="15 16">ESL0284</strain>
    </source>
</reference>
<evidence type="ECO:0000313" key="16">
    <source>
        <dbReference type="Proteomes" id="UP000247565"/>
    </source>
</evidence>
<dbReference type="Proteomes" id="UP000247565">
    <property type="component" value="Unassembled WGS sequence"/>
</dbReference>
<keyword evidence="6 11" id="KW-0342">GTP-binding</keyword>
<dbReference type="GO" id="GO:0005047">
    <property type="term" value="F:signal recognition particle binding"/>
    <property type="evidence" value="ECO:0007669"/>
    <property type="project" value="TreeGrafter"/>
</dbReference>
<comment type="similarity">
    <text evidence="11">Belongs to the GTP-binding SRP family. FtsY subfamily.</text>
</comment>
<dbReference type="InterPro" id="IPR027417">
    <property type="entry name" value="P-loop_NTPase"/>
</dbReference>
<keyword evidence="8 11" id="KW-0675">Receptor</keyword>
<feature type="binding site" evidence="11">
    <location>
        <begin position="110"/>
        <end position="117"/>
    </location>
    <ligand>
        <name>GTP</name>
        <dbReference type="ChEBI" id="CHEBI:37565"/>
    </ligand>
</feature>
<dbReference type="GO" id="GO:0003924">
    <property type="term" value="F:GTPase activity"/>
    <property type="evidence" value="ECO:0007669"/>
    <property type="project" value="UniProtKB-UniRule"/>
</dbReference>
<evidence type="ECO:0000256" key="9">
    <source>
        <dbReference type="ARBA" id="ARBA00048027"/>
    </source>
</evidence>
<dbReference type="FunFam" id="3.40.50.300:FF:000053">
    <property type="entry name" value="Signal recognition particle receptor FtsY"/>
    <property type="match status" value="1"/>
</dbReference>
<evidence type="ECO:0000256" key="3">
    <source>
        <dbReference type="ARBA" id="ARBA00022490"/>
    </source>
</evidence>
<keyword evidence="7 11" id="KW-0472">Membrane</keyword>
<protein>
    <recommendedName>
        <fullName evidence="11">Signal recognition particle receptor FtsY</fullName>
        <shortName evidence="11">SRP receptor</shortName>
        <ecNumber evidence="11">3.6.5.4</ecNumber>
    </recommendedName>
</protein>
<dbReference type="InterPro" id="IPR003593">
    <property type="entry name" value="AAA+_ATPase"/>
</dbReference>
<dbReference type="RefSeq" id="WP_110438505.1">
    <property type="nucleotide sequence ID" value="NZ_CP046393.1"/>
</dbReference>
<dbReference type="GO" id="GO:0006614">
    <property type="term" value="P:SRP-dependent cotranslational protein targeting to membrane"/>
    <property type="evidence" value="ECO:0007669"/>
    <property type="project" value="InterPro"/>
</dbReference>
<dbReference type="PANTHER" id="PTHR43134">
    <property type="entry name" value="SIGNAL RECOGNITION PARTICLE RECEPTOR SUBUNIT ALPHA"/>
    <property type="match status" value="1"/>
</dbReference>
<evidence type="ECO:0000256" key="7">
    <source>
        <dbReference type="ARBA" id="ARBA00023136"/>
    </source>
</evidence>
<comment type="subcellular location">
    <subcellularLocation>
        <location evidence="1">Cell inner membrane</location>
        <topology evidence="1">Peripheral membrane protein</topology>
        <orientation evidence="1">Cytoplasmic side</orientation>
    </subcellularLocation>
    <subcellularLocation>
        <location evidence="11">Cell membrane</location>
        <topology evidence="11">Peripheral membrane protein</topology>
        <orientation evidence="11">Cytoplasmic side</orientation>
    </subcellularLocation>
    <subcellularLocation>
        <location evidence="11">Cytoplasm</location>
    </subcellularLocation>
</comment>
<dbReference type="SUPFAM" id="SSF47364">
    <property type="entry name" value="Domain of the SRP/SRP receptor G-proteins"/>
    <property type="match status" value="1"/>
</dbReference>
<evidence type="ECO:0000259" key="13">
    <source>
        <dbReference type="SMART" id="SM00962"/>
    </source>
</evidence>
<keyword evidence="16" id="KW-1185">Reference proteome</keyword>
<dbReference type="EMBL" id="QGLT01000001">
    <property type="protein sequence ID" value="PXZ01987.1"/>
    <property type="molecule type" value="Genomic_DNA"/>
</dbReference>
<dbReference type="InterPro" id="IPR042101">
    <property type="entry name" value="SRP54_N_sf"/>
</dbReference>
<dbReference type="EC" id="3.6.5.4" evidence="11"/>
<dbReference type="InterPro" id="IPR036225">
    <property type="entry name" value="SRP/SRP_N"/>
</dbReference>
<dbReference type="GO" id="GO:0005737">
    <property type="term" value="C:cytoplasm"/>
    <property type="evidence" value="ECO:0007669"/>
    <property type="project" value="UniProtKB-SubCell"/>
</dbReference>
<dbReference type="Gene3D" id="1.20.120.140">
    <property type="entry name" value="Signal recognition particle SRP54, nucleotide-binding domain"/>
    <property type="match status" value="1"/>
</dbReference>
<dbReference type="OrthoDB" id="9804720at2"/>
<accession>A0A318N3Y6</accession>
<feature type="domain" description="AAA+ ATPase" evidence="12">
    <location>
        <begin position="102"/>
        <end position="260"/>
    </location>
</feature>
<dbReference type="SMART" id="SM00962">
    <property type="entry name" value="SRP54"/>
    <property type="match status" value="1"/>
</dbReference>
<dbReference type="SMART" id="SM00382">
    <property type="entry name" value="AAA"/>
    <property type="match status" value="1"/>
</dbReference>
<feature type="domain" description="SRP54-type proteins GTP-binding" evidence="13">
    <location>
        <begin position="103"/>
        <end position="304"/>
    </location>
</feature>
<comment type="function">
    <text evidence="10 11">Involved in targeting and insertion of nascent membrane proteins into the cytoplasmic membrane. Acts as a receptor for the complex formed by the signal recognition particle (SRP) and the ribosome-nascent chain (RNC). Interaction with SRP-RNC leads to the transfer of the RNC complex to the Sec translocase for insertion into the membrane, the hydrolysis of GTP by both Ffh and FtsY, and the dissociation of the SRP-FtsY complex into the individual components.</text>
</comment>
<gene>
    <name evidence="11" type="primary">ftsY</name>
    <name evidence="15" type="ORF">DK869_03060</name>
</gene>
<dbReference type="InterPro" id="IPR004390">
    <property type="entry name" value="SR_rcpt_FtsY"/>
</dbReference>
<evidence type="ECO:0000256" key="6">
    <source>
        <dbReference type="ARBA" id="ARBA00023134"/>
    </source>
</evidence>
<evidence type="ECO:0000259" key="12">
    <source>
        <dbReference type="SMART" id="SM00382"/>
    </source>
</evidence>
<comment type="caution">
    <text evidence="15">The sequence shown here is derived from an EMBL/GenBank/DDBJ whole genome shotgun (WGS) entry which is preliminary data.</text>
</comment>
<keyword evidence="3 11" id="KW-0963">Cytoplasm</keyword>
<dbReference type="Pfam" id="PF00448">
    <property type="entry name" value="SRP54"/>
    <property type="match status" value="1"/>
</dbReference>
<comment type="subunit">
    <text evidence="11">Part of the signal recognition particle protein translocation system, which is composed of SRP and FtsY. SRP is a ribonucleoprotein composed of Ffh and a 4.5S RNA molecule.</text>
</comment>
<dbReference type="Pfam" id="PF02881">
    <property type="entry name" value="SRP54_N"/>
    <property type="match status" value="1"/>
</dbReference>
<feature type="binding site" evidence="11">
    <location>
        <begin position="192"/>
        <end position="196"/>
    </location>
    <ligand>
        <name>GTP</name>
        <dbReference type="ChEBI" id="CHEBI:37565"/>
    </ligand>
</feature>
<organism evidence="15 16">
    <name type="scientific">Commensalibacter melissae</name>
    <dbReference type="NCBI Taxonomy" id="2070537"/>
    <lineage>
        <taxon>Bacteria</taxon>
        <taxon>Pseudomonadati</taxon>
        <taxon>Pseudomonadota</taxon>
        <taxon>Alphaproteobacteria</taxon>
        <taxon>Acetobacterales</taxon>
        <taxon>Acetobacteraceae</taxon>
    </lineage>
</organism>
<dbReference type="SUPFAM" id="SSF52540">
    <property type="entry name" value="P-loop containing nucleoside triphosphate hydrolases"/>
    <property type="match status" value="1"/>
</dbReference>
<dbReference type="FunFam" id="1.20.120.140:FF:000002">
    <property type="entry name" value="Signal recognition particle receptor FtsY"/>
    <property type="match status" value="1"/>
</dbReference>
<dbReference type="GO" id="GO:0005525">
    <property type="term" value="F:GTP binding"/>
    <property type="evidence" value="ECO:0007669"/>
    <property type="project" value="UniProtKB-UniRule"/>
</dbReference>
<evidence type="ECO:0000259" key="14">
    <source>
        <dbReference type="SMART" id="SM00963"/>
    </source>
</evidence>
<keyword evidence="5 11" id="KW-0378">Hydrolase</keyword>
<sequence>MALGFFSRLKQGLSRSTQKLGNNLTSVFTKRRLDDESLEQLEDILISADFGPEVAENVIESFRKTRFGSEVTDQEIKQALAEEISKILKPVTVPFQPNPDLKPHVVLMVGVNGTGKTTTIGKMGQFFTDQGLKVMMVAGDTFRAAAVEQLQVWGDRVGVSVISGKPQADAAGLAFEALKRAKNEQTDLLLIDTAGRLHNKSALMEELAKIIRVMRKFNETAPHSVLLVLDATTGQNAIEQVRIFKEMVDVSGLIITKLDGTARGGIVIALAEKFKLPIHAVGVGEKAEDLRDFSAEEFAKGLVGDTVQLSTTEVNVDN</sequence>
<dbReference type="GO" id="GO:0005886">
    <property type="term" value="C:plasma membrane"/>
    <property type="evidence" value="ECO:0007669"/>
    <property type="project" value="UniProtKB-SubCell"/>
</dbReference>
<feature type="domain" description="Signal recognition particle SRP54 helical bundle" evidence="14">
    <location>
        <begin position="9"/>
        <end position="88"/>
    </location>
</feature>
<evidence type="ECO:0000256" key="1">
    <source>
        <dbReference type="ARBA" id="ARBA00004515"/>
    </source>
</evidence>
<dbReference type="AlphaFoldDB" id="A0A318N3Y6"/>
<dbReference type="Gene3D" id="3.40.50.300">
    <property type="entry name" value="P-loop containing nucleotide triphosphate hydrolases"/>
    <property type="match status" value="1"/>
</dbReference>
<comment type="catalytic activity">
    <reaction evidence="9 11">
        <text>GTP + H2O = GDP + phosphate + H(+)</text>
        <dbReference type="Rhea" id="RHEA:19669"/>
        <dbReference type="ChEBI" id="CHEBI:15377"/>
        <dbReference type="ChEBI" id="CHEBI:15378"/>
        <dbReference type="ChEBI" id="CHEBI:37565"/>
        <dbReference type="ChEBI" id="CHEBI:43474"/>
        <dbReference type="ChEBI" id="CHEBI:58189"/>
        <dbReference type="EC" id="3.6.5.4"/>
    </reaction>
</comment>
<evidence type="ECO:0000313" key="15">
    <source>
        <dbReference type="EMBL" id="PXZ01987.1"/>
    </source>
</evidence>
<evidence type="ECO:0000256" key="8">
    <source>
        <dbReference type="ARBA" id="ARBA00023170"/>
    </source>
</evidence>
<evidence type="ECO:0000256" key="5">
    <source>
        <dbReference type="ARBA" id="ARBA00022801"/>
    </source>
</evidence>
<dbReference type="NCBIfam" id="TIGR00064">
    <property type="entry name" value="ftsY"/>
    <property type="match status" value="1"/>
</dbReference>
<dbReference type="CDD" id="cd17874">
    <property type="entry name" value="FtsY"/>
    <property type="match status" value="1"/>
</dbReference>
<keyword evidence="2 11" id="KW-1003">Cell membrane</keyword>
<evidence type="ECO:0000256" key="4">
    <source>
        <dbReference type="ARBA" id="ARBA00022741"/>
    </source>
</evidence>
<dbReference type="HAMAP" id="MF_00920">
    <property type="entry name" value="FtsY"/>
    <property type="match status" value="1"/>
</dbReference>
<dbReference type="SMART" id="SM00963">
    <property type="entry name" value="SRP54_N"/>
    <property type="match status" value="1"/>
</dbReference>
<evidence type="ECO:0000256" key="10">
    <source>
        <dbReference type="ARBA" id="ARBA00053570"/>
    </source>
</evidence>
<keyword evidence="4 11" id="KW-0547">Nucleotide-binding</keyword>
<evidence type="ECO:0000256" key="2">
    <source>
        <dbReference type="ARBA" id="ARBA00022475"/>
    </source>
</evidence>
<dbReference type="InterPro" id="IPR013822">
    <property type="entry name" value="Signal_recog_particl_SRP54_hlx"/>
</dbReference>